<protein>
    <recommendedName>
        <fullName evidence="2">Endonuclease/exonuclease/phosphatase domain-containing protein</fullName>
    </recommendedName>
</protein>
<dbReference type="GO" id="GO:0003824">
    <property type="term" value="F:catalytic activity"/>
    <property type="evidence" value="ECO:0007669"/>
    <property type="project" value="InterPro"/>
</dbReference>
<dbReference type="EMBL" id="KQ415227">
    <property type="protein sequence ID" value="KOC58726.1"/>
    <property type="molecule type" value="Genomic_DNA"/>
</dbReference>
<dbReference type="STRING" id="597456.A0A0L7QJK5"/>
<dbReference type="InterPro" id="IPR005135">
    <property type="entry name" value="Endo/exonuclease/phosphatase"/>
</dbReference>
<dbReference type="AlphaFoldDB" id="A0A0L7QJK5"/>
<evidence type="ECO:0000256" key="1">
    <source>
        <dbReference type="SAM" id="Coils"/>
    </source>
</evidence>
<organism evidence="3 4">
    <name type="scientific">Habropoda laboriosa</name>
    <dbReference type="NCBI Taxonomy" id="597456"/>
    <lineage>
        <taxon>Eukaryota</taxon>
        <taxon>Metazoa</taxon>
        <taxon>Ecdysozoa</taxon>
        <taxon>Arthropoda</taxon>
        <taxon>Hexapoda</taxon>
        <taxon>Insecta</taxon>
        <taxon>Pterygota</taxon>
        <taxon>Neoptera</taxon>
        <taxon>Endopterygota</taxon>
        <taxon>Hymenoptera</taxon>
        <taxon>Apocrita</taxon>
        <taxon>Aculeata</taxon>
        <taxon>Apoidea</taxon>
        <taxon>Anthophila</taxon>
        <taxon>Apidae</taxon>
        <taxon>Habropoda</taxon>
    </lineage>
</organism>
<reference evidence="3 4" key="1">
    <citation type="submission" date="2015-07" db="EMBL/GenBank/DDBJ databases">
        <title>The genome of Habropoda laboriosa.</title>
        <authorList>
            <person name="Pan H."/>
            <person name="Kapheim K."/>
        </authorList>
    </citation>
    <scope>NUCLEOTIDE SEQUENCE [LARGE SCALE GENOMIC DNA]</scope>
    <source>
        <strain evidence="3">0110345459</strain>
    </source>
</reference>
<dbReference type="SUPFAM" id="SSF56219">
    <property type="entry name" value="DNase I-like"/>
    <property type="match status" value="1"/>
</dbReference>
<accession>A0A0L7QJK5</accession>
<dbReference type="InterPro" id="IPR036691">
    <property type="entry name" value="Endo/exonu/phosph_ase_sf"/>
</dbReference>
<name>A0A0L7QJK5_9HYME</name>
<dbReference type="Gene3D" id="3.60.10.10">
    <property type="entry name" value="Endonuclease/exonuclease/phosphatase"/>
    <property type="match status" value="1"/>
</dbReference>
<sequence length="617" mass="73409">VAGLERKDKDFWNYVKKHDYIGMTETWIDHKGWERLKGKLPEGFTWSCQTAKKEKKKGRARGGIITGIKEGWEGIEEISDSESLVRRRVKIEGETWSIYTVYSNKEMSRIAKEINEKLEQAKEEVIIIGGDFNARIGREGKLYSGELEKEQEKRKSKDKVTNGEGERLLKMVAERGWHILNGNMEGDEKGEFTYIEKRGETVIDYVITNTIGFDKIENFQVGSRIDSDHQPLNVTVKTKGGNRVEENEQKIRENVYWKPESIERYKEATKDRIFEKEENVNKKSQKLETAVKENMETRRILVKKWTIGQKYWWDRECTKEKRKVGRWYKKWRQGKIRKEKYLQKKAEFRELCESKEKRKKQEKEEEIRKAKTEKQIWDYINKDRKKKTHCNNKINIEAWRKHFKDLLGGADTKIEGEKREQVTAEEDETELSDEEIEKQIRKLKKKKAAGGDKIPNEAWFGLGLEIERRQGRESKEMIENLKRRDIERQGQAQYEKIQRSRYNERYKWIATVGIPEYLSKSGNGESQQLIAQARCGSLERWNRYWEEEERRKCDICEEAPGTMEHLTRECRKMNSKISIEVLSGRKDEKAEKWLRTIKIERQIERKKQAIEKNKTKD</sequence>
<keyword evidence="4" id="KW-1185">Reference proteome</keyword>
<keyword evidence="1" id="KW-0175">Coiled coil</keyword>
<dbReference type="Proteomes" id="UP000053825">
    <property type="component" value="Unassembled WGS sequence"/>
</dbReference>
<feature type="coiled-coil region" evidence="1">
    <location>
        <begin position="338"/>
        <end position="373"/>
    </location>
</feature>
<evidence type="ECO:0000313" key="4">
    <source>
        <dbReference type="Proteomes" id="UP000053825"/>
    </source>
</evidence>
<feature type="domain" description="Endonuclease/exonuclease/phosphatase" evidence="2">
    <location>
        <begin position="98"/>
        <end position="231"/>
    </location>
</feature>
<feature type="coiled-coil region" evidence="1">
    <location>
        <begin position="426"/>
        <end position="484"/>
    </location>
</feature>
<proteinExistence type="predicted"/>
<dbReference type="OrthoDB" id="7616539at2759"/>
<evidence type="ECO:0000313" key="3">
    <source>
        <dbReference type="EMBL" id="KOC58726.1"/>
    </source>
</evidence>
<dbReference type="Pfam" id="PF14529">
    <property type="entry name" value="Exo_endo_phos_2"/>
    <property type="match status" value="1"/>
</dbReference>
<gene>
    <name evidence="3" type="ORF">WH47_05393</name>
</gene>
<feature type="non-terminal residue" evidence="3">
    <location>
        <position position="1"/>
    </location>
</feature>
<evidence type="ECO:0000259" key="2">
    <source>
        <dbReference type="Pfam" id="PF14529"/>
    </source>
</evidence>